<dbReference type="Pfam" id="PF01016">
    <property type="entry name" value="Ribosomal_L27"/>
    <property type="match status" value="1"/>
</dbReference>
<dbReference type="SUPFAM" id="SSF110324">
    <property type="entry name" value="Ribosomal L27 protein-like"/>
    <property type="match status" value="1"/>
</dbReference>
<sequence>MNSKLVLSPVRNLNFTSVRSLLRPVANTPYYGLYRKDGETVLKDDLLVVQKKLNWHPGRNVYVQKDRHICMLKSNVDGKLLFSREKVELDMSIPDVEKAYSGKFTEDLYKLTVNVVPFEESNTFVLKSVK</sequence>
<name>A0A0N5BVZ5_STREA</name>
<dbReference type="GO" id="GO:0005840">
    <property type="term" value="C:ribosome"/>
    <property type="evidence" value="ECO:0007669"/>
    <property type="project" value="InterPro"/>
</dbReference>
<proteinExistence type="predicted"/>
<keyword evidence="1" id="KW-1185">Reference proteome</keyword>
<accession>A0A0N5BVZ5</accession>
<evidence type="ECO:0000313" key="2">
    <source>
        <dbReference type="WBParaSite" id="SPAL_0001000100.1"/>
    </source>
</evidence>
<dbReference type="AlphaFoldDB" id="A0A0N5BVZ5"/>
<dbReference type="Gene3D" id="2.40.50.100">
    <property type="match status" value="1"/>
</dbReference>
<dbReference type="GO" id="GO:0006412">
    <property type="term" value="P:translation"/>
    <property type="evidence" value="ECO:0007669"/>
    <property type="project" value="InterPro"/>
</dbReference>
<dbReference type="STRING" id="174720.A0A0N5BVZ5"/>
<dbReference type="InterPro" id="IPR001684">
    <property type="entry name" value="Ribosomal_bL27"/>
</dbReference>
<evidence type="ECO:0000313" key="1">
    <source>
        <dbReference type="Proteomes" id="UP000046392"/>
    </source>
</evidence>
<dbReference type="WBParaSite" id="SPAL_0001000100.1">
    <property type="protein sequence ID" value="SPAL_0001000100.1"/>
    <property type="gene ID" value="SPAL_0001000100"/>
</dbReference>
<dbReference type="GO" id="GO:0003735">
    <property type="term" value="F:structural constituent of ribosome"/>
    <property type="evidence" value="ECO:0007669"/>
    <property type="project" value="InterPro"/>
</dbReference>
<protein>
    <submittedName>
        <fullName evidence="2">RIBOSOMAL_L9 domain-containing protein</fullName>
    </submittedName>
</protein>
<dbReference type="Proteomes" id="UP000046392">
    <property type="component" value="Unplaced"/>
</dbReference>
<organism evidence="1 2">
    <name type="scientific">Strongyloides papillosus</name>
    <name type="common">Intestinal threadworm</name>
    <dbReference type="NCBI Taxonomy" id="174720"/>
    <lineage>
        <taxon>Eukaryota</taxon>
        <taxon>Metazoa</taxon>
        <taxon>Ecdysozoa</taxon>
        <taxon>Nematoda</taxon>
        <taxon>Chromadorea</taxon>
        <taxon>Rhabditida</taxon>
        <taxon>Tylenchina</taxon>
        <taxon>Panagrolaimomorpha</taxon>
        <taxon>Strongyloidoidea</taxon>
        <taxon>Strongyloididae</taxon>
        <taxon>Strongyloides</taxon>
    </lineage>
</organism>
<reference evidence="2" key="1">
    <citation type="submission" date="2017-02" db="UniProtKB">
        <authorList>
            <consortium name="WormBaseParasite"/>
        </authorList>
    </citation>
    <scope>IDENTIFICATION</scope>
</reference>